<sequence length="82" mass="9454">MKKNLKIIFLLVFLVLLTVFVLNSTKLKTANANYKENIALVCFYKGEMQSTFNKVCFYDCLGTVYAINIKSYKICPLTIDRD</sequence>
<protein>
    <submittedName>
        <fullName evidence="1">Uncharacterized protein</fullName>
    </submittedName>
</protein>
<dbReference type="Proteomes" id="UP000011765">
    <property type="component" value="Chromosome"/>
</dbReference>
<evidence type="ECO:0000313" key="1">
    <source>
        <dbReference type="EMBL" id="AEE15332.1"/>
    </source>
</evidence>
<gene>
    <name evidence="1" type="ORF">Thena_1725</name>
</gene>
<dbReference type="STRING" id="747365.Thena_1725"/>
<dbReference type="RefSeq" id="WP_013757052.1">
    <property type="nucleotide sequence ID" value="NC_015499.1"/>
</dbReference>
<dbReference type="KEGG" id="tnr:Thena_1725"/>
<accession>M1E5Z7</accession>
<reference evidence="1 2" key="1">
    <citation type="submission" date="2011-04" db="EMBL/GenBank/DDBJ databases">
        <title>The complete genome of Thermodesulfobium narugense DSM 14796.</title>
        <authorList>
            <consortium name="US DOE Joint Genome Institute (JGI-PGF)"/>
            <person name="Lucas S."/>
            <person name="Han J."/>
            <person name="Lapidus A."/>
            <person name="Bruce D."/>
            <person name="Goodwin L."/>
            <person name="Pitluck S."/>
            <person name="Peters L."/>
            <person name="Kyrpides N."/>
            <person name="Mavromatis K."/>
            <person name="Pagani I."/>
            <person name="Ivanova N."/>
            <person name="Ovchinnikova G."/>
            <person name="Zhang X."/>
            <person name="Saunders L."/>
            <person name="Detter J.C."/>
            <person name="Tapia R."/>
            <person name="Han C."/>
            <person name="Land M."/>
            <person name="Hauser L."/>
            <person name="Markowitz V."/>
            <person name="Cheng J.-F."/>
            <person name="Hugenholtz P."/>
            <person name="Woyke T."/>
            <person name="Wu D."/>
            <person name="Spring S."/>
            <person name="Schroeder M."/>
            <person name="Brambilla E."/>
            <person name="Klenk H.-P."/>
            <person name="Eisen J.A."/>
        </authorList>
    </citation>
    <scope>NUCLEOTIDE SEQUENCE [LARGE SCALE GENOMIC DNA]</scope>
    <source>
        <strain evidence="1 2">DSM 14796</strain>
    </source>
</reference>
<dbReference type="AlphaFoldDB" id="M1E5Z7"/>
<dbReference type="HOGENOM" id="CLU_2702257_0_0_9"/>
<keyword evidence="2" id="KW-1185">Reference proteome</keyword>
<organism evidence="1 2">
    <name type="scientific">Thermodesulfobium narugense DSM 14796</name>
    <dbReference type="NCBI Taxonomy" id="747365"/>
    <lineage>
        <taxon>Bacteria</taxon>
        <taxon>Pseudomonadati</taxon>
        <taxon>Thermodesulfobiota</taxon>
        <taxon>Thermodesulfobiia</taxon>
        <taxon>Thermodesulfobiales</taxon>
        <taxon>Thermodesulfobiaceae</taxon>
        <taxon>Thermodesulfobium</taxon>
    </lineage>
</organism>
<proteinExistence type="predicted"/>
<evidence type="ECO:0000313" key="2">
    <source>
        <dbReference type="Proteomes" id="UP000011765"/>
    </source>
</evidence>
<name>M1E5Z7_9BACT</name>
<dbReference type="OrthoDB" id="8456858at2"/>
<dbReference type="EMBL" id="CP002690">
    <property type="protein sequence ID" value="AEE15332.1"/>
    <property type="molecule type" value="Genomic_DNA"/>
</dbReference>